<feature type="domain" description="PucR C-terminal helix-turn-helix" evidence="2">
    <location>
        <begin position="465"/>
        <end position="521"/>
    </location>
</feature>
<feature type="domain" description="CdaR GGDEF-like" evidence="3">
    <location>
        <begin position="296"/>
        <end position="410"/>
    </location>
</feature>
<dbReference type="PANTHER" id="PTHR33744:SF17">
    <property type="entry name" value="CONSERVED PROTEIN"/>
    <property type="match status" value="1"/>
</dbReference>
<evidence type="ECO:0008006" key="6">
    <source>
        <dbReference type="Google" id="ProtNLM"/>
    </source>
</evidence>
<proteinExistence type="inferred from homology"/>
<keyword evidence="5" id="KW-1185">Reference proteome</keyword>
<dbReference type="AlphaFoldDB" id="A0A344LJZ4"/>
<dbReference type="Proteomes" id="UP000250434">
    <property type="component" value="Chromosome"/>
</dbReference>
<dbReference type="InterPro" id="IPR025736">
    <property type="entry name" value="PucR_C-HTH_dom"/>
</dbReference>
<dbReference type="PANTHER" id="PTHR33744">
    <property type="entry name" value="CARBOHYDRATE DIACID REGULATOR"/>
    <property type="match status" value="1"/>
</dbReference>
<dbReference type="EMBL" id="CP015163">
    <property type="protein sequence ID" value="AXB48368.1"/>
    <property type="molecule type" value="Genomic_DNA"/>
</dbReference>
<organism evidence="4 5">
    <name type="scientific">Amycolatopsis albispora</name>
    <dbReference type="NCBI Taxonomy" id="1804986"/>
    <lineage>
        <taxon>Bacteria</taxon>
        <taxon>Bacillati</taxon>
        <taxon>Actinomycetota</taxon>
        <taxon>Actinomycetes</taxon>
        <taxon>Pseudonocardiales</taxon>
        <taxon>Pseudonocardiaceae</taxon>
        <taxon>Amycolatopsis</taxon>
    </lineage>
</organism>
<accession>A0A344LJZ4</accession>
<sequence>MTDGPSLRQLLAAIGEPLVQLGAGSADLPVHGLAILDPDDEPGAYRGELVLIIGARGRDALRYLRAAARRGAAAVAVKSEEPDTAQLEAAAGDAGIGLLVVQPRARWDQLSALIRELLDSAALTAGLRDDSSDRDLFSLAQTVAALTGGIVSIEDATYRLLAYSRSDSEVDEVDELRRLTILGWKGPERYLELLREWGVYQRLRSGEEVVDLEERPELGIRRRLAVGIRAGSQHLGAIWVQQGSQPFTEQAGSALLGAARMAALSMLTQRGLPGTRSRDELVTGLLDGRVSADLVAGQLGLDPAAPSVVLAFAARTIEPDLPEHELHLAELARVVSVHVTAHRRGALVGTIGGRVYAVLPVTTAPVGLAERIVDVLKRRTALTVQAGIGGAAPSLRAVVTSRAEADRVLDAVSRTPDRAVGSIGDLRAEVLLGETLSLLEANPELHDPAVQSLVEHDAAHGTELVVSLLAYLDALGDVRAAAEKLHVHPNTLRHRVRRARALGGIDLDDPAHRVVSHLNLLLARRNP</sequence>
<dbReference type="RefSeq" id="WP_113697451.1">
    <property type="nucleotide sequence ID" value="NZ_CP015163.1"/>
</dbReference>
<dbReference type="Gene3D" id="1.10.10.2840">
    <property type="entry name" value="PucR C-terminal helix-turn-helix domain"/>
    <property type="match status" value="1"/>
</dbReference>
<comment type="similarity">
    <text evidence="1">Belongs to the CdaR family.</text>
</comment>
<name>A0A344LJZ4_9PSEU</name>
<evidence type="ECO:0000313" key="5">
    <source>
        <dbReference type="Proteomes" id="UP000250434"/>
    </source>
</evidence>
<gene>
    <name evidence="4" type="ORF">A4R43_09075</name>
</gene>
<evidence type="ECO:0000313" key="4">
    <source>
        <dbReference type="EMBL" id="AXB48368.1"/>
    </source>
</evidence>
<dbReference type="KEGG" id="aab:A4R43_09075"/>
<dbReference type="InterPro" id="IPR041522">
    <property type="entry name" value="CdaR_GGDEF"/>
</dbReference>
<protein>
    <recommendedName>
        <fullName evidence="6">Transcriptional regulator</fullName>
    </recommendedName>
</protein>
<dbReference type="OrthoDB" id="3190266at2"/>
<dbReference type="Pfam" id="PF13556">
    <property type="entry name" value="HTH_30"/>
    <property type="match status" value="1"/>
</dbReference>
<dbReference type="Pfam" id="PF17853">
    <property type="entry name" value="GGDEF_2"/>
    <property type="match status" value="1"/>
</dbReference>
<reference evidence="4 5" key="1">
    <citation type="submission" date="2016-04" db="EMBL/GenBank/DDBJ databases">
        <title>Complete genome sequence and analysis of deep-sea sediment isolate, Amycolatopsis sp. WP1.</title>
        <authorList>
            <person name="Wang H."/>
            <person name="Chen S."/>
            <person name="Wu Q."/>
        </authorList>
    </citation>
    <scope>NUCLEOTIDE SEQUENCE [LARGE SCALE GENOMIC DNA]</scope>
    <source>
        <strain evidence="4 5">WP1</strain>
    </source>
</reference>
<evidence type="ECO:0000259" key="3">
    <source>
        <dbReference type="Pfam" id="PF17853"/>
    </source>
</evidence>
<dbReference type="InterPro" id="IPR051448">
    <property type="entry name" value="CdaR-like_regulators"/>
</dbReference>
<evidence type="ECO:0000259" key="2">
    <source>
        <dbReference type="Pfam" id="PF13556"/>
    </source>
</evidence>
<evidence type="ECO:0000256" key="1">
    <source>
        <dbReference type="ARBA" id="ARBA00006754"/>
    </source>
</evidence>
<dbReference type="InterPro" id="IPR042070">
    <property type="entry name" value="PucR_C-HTH_sf"/>
</dbReference>